<evidence type="ECO:0000259" key="2">
    <source>
        <dbReference type="SMART" id="SM00852"/>
    </source>
</evidence>
<organism evidence="3 4">
    <name type="scientific">Streptococcus sanguinis SK405</name>
    <dbReference type="NCBI Taxonomy" id="888817"/>
    <lineage>
        <taxon>Bacteria</taxon>
        <taxon>Bacillati</taxon>
        <taxon>Bacillota</taxon>
        <taxon>Bacilli</taxon>
        <taxon>Lactobacillales</taxon>
        <taxon>Streptococcaceae</taxon>
        <taxon>Streptococcus</taxon>
    </lineage>
</organism>
<gene>
    <name evidence="1 3" type="primary">cinA</name>
    <name evidence="3" type="ORF">HMPREF9390_1629</name>
</gene>
<protein>
    <recommendedName>
        <fullName evidence="1">Putative competence-damage inducible protein</fullName>
    </recommendedName>
</protein>
<dbReference type="SUPFAM" id="SSF142433">
    <property type="entry name" value="CinA-like"/>
    <property type="match status" value="1"/>
</dbReference>
<dbReference type="SMART" id="SM00852">
    <property type="entry name" value="MoCF_biosynth"/>
    <property type="match status" value="1"/>
</dbReference>
<comment type="caution">
    <text evidence="3">The sequence shown here is derived from an EMBL/GenBank/DDBJ whole genome shotgun (WGS) entry which is preliminary data.</text>
</comment>
<dbReference type="PANTHER" id="PTHR13939:SF0">
    <property type="entry name" value="NMN AMIDOHYDROLASE-LIKE PROTEIN YFAY"/>
    <property type="match status" value="1"/>
</dbReference>
<dbReference type="NCBIfam" id="TIGR00200">
    <property type="entry name" value="cinA_nterm"/>
    <property type="match status" value="1"/>
</dbReference>
<dbReference type="NCBIfam" id="TIGR00177">
    <property type="entry name" value="molyb_syn"/>
    <property type="match status" value="1"/>
</dbReference>
<feature type="domain" description="MoaB/Mog" evidence="2">
    <location>
        <begin position="28"/>
        <end position="196"/>
    </location>
</feature>
<dbReference type="InterPro" id="IPR008136">
    <property type="entry name" value="CinA_C"/>
</dbReference>
<dbReference type="InterPro" id="IPR041424">
    <property type="entry name" value="CinA_KH"/>
</dbReference>
<dbReference type="PIRSF" id="PIRSF006728">
    <property type="entry name" value="CinA"/>
    <property type="match status" value="1"/>
</dbReference>
<dbReference type="Pfam" id="PF18146">
    <property type="entry name" value="CinA_KH"/>
    <property type="match status" value="1"/>
</dbReference>
<evidence type="ECO:0000313" key="3">
    <source>
        <dbReference type="EMBL" id="EGC24564.1"/>
    </source>
</evidence>
<dbReference type="Pfam" id="PF00994">
    <property type="entry name" value="MoCF_biosynth"/>
    <property type="match status" value="1"/>
</dbReference>
<evidence type="ECO:0000256" key="1">
    <source>
        <dbReference type="HAMAP-Rule" id="MF_00226"/>
    </source>
</evidence>
<dbReference type="Proteomes" id="UP000003857">
    <property type="component" value="Unassembled WGS sequence"/>
</dbReference>
<name>A0ABC9PCF3_STRSA</name>
<evidence type="ECO:0000313" key="4">
    <source>
        <dbReference type="Proteomes" id="UP000003857"/>
    </source>
</evidence>
<dbReference type="InterPro" id="IPR001453">
    <property type="entry name" value="MoaB/Mog_dom"/>
</dbReference>
<dbReference type="Pfam" id="PF02464">
    <property type="entry name" value="CinA"/>
    <property type="match status" value="1"/>
</dbReference>
<accession>A0ABC9PCF3</accession>
<dbReference type="NCBIfam" id="NF001813">
    <property type="entry name" value="PRK00549.1"/>
    <property type="match status" value="1"/>
</dbReference>
<dbReference type="InterPro" id="IPR036653">
    <property type="entry name" value="CinA-like_C"/>
</dbReference>
<dbReference type="NCBIfam" id="TIGR00199">
    <property type="entry name" value="PncC_domain"/>
    <property type="match status" value="1"/>
</dbReference>
<dbReference type="InterPro" id="IPR050101">
    <property type="entry name" value="CinA"/>
</dbReference>
<dbReference type="AlphaFoldDB" id="A0ABC9PCF3"/>
<proteinExistence type="inferred from homology"/>
<sequence length="442" mass="47375">MKINFFKIFCDKIKPIPNSKVGGSMKAEIIAVGTEILTGQIVNTNAQFLSEKLASLGIDVYFQTAVGDNENRLLSVLEIAQGRSNLIILTGGLGPTEDDLTKQTLAKFLGRELIFDPQAVEKLDRFFASRPDYARTPNNERQAQLVEGSTPLSNATGLAVGGLLEADGVTYVVLPGPPSELKPMVNNELVPLLSTGQKLYSRVLRFFGIGESQLVTILAEMIEQQNDPTIAPYAKTGEVTLRLSTKALSQAEADTKFEAVEKLILAHKTFEGHSLSEIFYGYGDDNSLAQAAFDLLKSQGKTISAAESLTAGLFQATLADFAGASSIFSGGFVTYSMEEKSRMLDIPLGDLEKHGVVSAFTAGKMAEQARKLTESDLAVSLTGVAGPDSLEGHPAGTVFIGLASASGTEIIKVNIAGRSRRDVRKIAVLHAFNLVRKTLLNS</sequence>
<dbReference type="PANTHER" id="PTHR13939">
    <property type="entry name" value="NICOTINAMIDE-NUCLEOTIDE AMIDOHYDROLASE PNCC"/>
    <property type="match status" value="1"/>
</dbReference>
<dbReference type="EMBL" id="AEWZ01000003">
    <property type="protein sequence ID" value="EGC24564.1"/>
    <property type="molecule type" value="Genomic_DNA"/>
</dbReference>
<dbReference type="CDD" id="cd00885">
    <property type="entry name" value="cinA"/>
    <property type="match status" value="1"/>
</dbReference>
<dbReference type="SUPFAM" id="SSF53218">
    <property type="entry name" value="Molybdenum cofactor biosynthesis proteins"/>
    <property type="match status" value="1"/>
</dbReference>
<dbReference type="Gene3D" id="3.90.950.20">
    <property type="entry name" value="CinA-like"/>
    <property type="match status" value="1"/>
</dbReference>
<dbReference type="InterPro" id="IPR036425">
    <property type="entry name" value="MoaB/Mog-like_dom_sf"/>
</dbReference>
<dbReference type="Gene3D" id="3.40.980.10">
    <property type="entry name" value="MoaB/Mog-like domain"/>
    <property type="match status" value="1"/>
</dbReference>
<reference evidence="3 4" key="1">
    <citation type="submission" date="2011-01" db="EMBL/GenBank/DDBJ databases">
        <authorList>
            <person name="Muzny D."/>
            <person name="Qin X."/>
            <person name="Buhay C."/>
            <person name="Dugan-Rocha S."/>
            <person name="Ding Y."/>
            <person name="Chen G."/>
            <person name="Hawes A."/>
            <person name="Holder M."/>
            <person name="Jhangiani S."/>
            <person name="Johnson A."/>
            <person name="Khan Z."/>
            <person name="Li Z."/>
            <person name="Liu W."/>
            <person name="Liu X."/>
            <person name="Perez L."/>
            <person name="Shen H."/>
            <person name="Wang Q."/>
            <person name="Watt J."/>
            <person name="Xi L."/>
            <person name="Xin Y."/>
            <person name="Zhou J."/>
            <person name="Deng J."/>
            <person name="Jiang H."/>
            <person name="Liu Y."/>
            <person name="Qu J."/>
            <person name="Song X.-Z."/>
            <person name="Zhang L."/>
            <person name="Villasana D."/>
            <person name="Johnson A."/>
            <person name="Liu J."/>
            <person name="Liyanage D."/>
            <person name="Lorensuhewa L."/>
            <person name="Robinson T."/>
            <person name="Song A."/>
            <person name="Song B.-B."/>
            <person name="Dinh H."/>
            <person name="Thornton R."/>
            <person name="Coyle M."/>
            <person name="Francisco L."/>
            <person name="Jackson L."/>
            <person name="Javaid M."/>
            <person name="Korchina V."/>
            <person name="Kovar C."/>
            <person name="Mata R."/>
            <person name="Mathew T."/>
            <person name="Ngo R."/>
            <person name="Nguyen L."/>
            <person name="Nguyen N."/>
            <person name="Okwuonu G."/>
            <person name="Ongeri F."/>
            <person name="Pham C."/>
            <person name="Simmons D."/>
            <person name="Wilczek-Boney K."/>
            <person name="Hale W."/>
            <person name="Jakkamsetti A."/>
            <person name="Pham P."/>
            <person name="Ruth R."/>
            <person name="San Lucas F."/>
            <person name="Warren J."/>
            <person name="Zhang J."/>
            <person name="Zhao Z."/>
            <person name="Zhou C."/>
            <person name="Zhu D."/>
            <person name="Lee S."/>
            <person name="Bess C."/>
            <person name="Blankenburg K."/>
            <person name="Forbes L."/>
            <person name="Fu Q."/>
            <person name="Gubbala S."/>
            <person name="Hirani K."/>
            <person name="Jayaseelan J.C."/>
            <person name="Lara F."/>
            <person name="Munidasa M."/>
            <person name="Palculict T."/>
            <person name="Patil S."/>
            <person name="Pu L.-L."/>
            <person name="Saada N."/>
            <person name="Tang L."/>
            <person name="Weissenberger G."/>
            <person name="Zhu Y."/>
            <person name="Hemphill L."/>
            <person name="Shang Y."/>
            <person name="Youmans B."/>
            <person name="Ayvaz T."/>
            <person name="Ross M."/>
            <person name="Santibanez J."/>
            <person name="Aqrawi P."/>
            <person name="Gross S."/>
            <person name="Joshi V."/>
            <person name="Fowler G."/>
            <person name="Nazareth L."/>
            <person name="Reid J."/>
            <person name="Worley K."/>
            <person name="Petrosino J."/>
            <person name="Highlander S."/>
            <person name="Gibbs R."/>
        </authorList>
    </citation>
    <scope>NUCLEOTIDE SEQUENCE [LARGE SCALE GENOMIC DNA]</scope>
    <source>
        <strain evidence="3 4">SK405</strain>
    </source>
</reference>
<dbReference type="Gene3D" id="3.30.70.2860">
    <property type="match status" value="1"/>
</dbReference>
<dbReference type="HAMAP" id="MF_00226_B">
    <property type="entry name" value="CinA_B"/>
    <property type="match status" value="1"/>
</dbReference>
<comment type="similarity">
    <text evidence="1">Belongs to the CinA family.</text>
</comment>
<dbReference type="InterPro" id="IPR008135">
    <property type="entry name" value="Competence-induced_CinA"/>
</dbReference>